<evidence type="ECO:0000256" key="1">
    <source>
        <dbReference type="SAM" id="MobiDB-lite"/>
    </source>
</evidence>
<name>A0ABY3R1Q7_9BRAD</name>
<evidence type="ECO:0000256" key="2">
    <source>
        <dbReference type="SAM" id="Phobius"/>
    </source>
</evidence>
<organism evidence="4 5">
    <name type="scientific">Bradyrhizobium barranii</name>
    <dbReference type="NCBI Taxonomy" id="2992140"/>
    <lineage>
        <taxon>Bacteria</taxon>
        <taxon>Pseudomonadati</taxon>
        <taxon>Pseudomonadota</taxon>
        <taxon>Alphaproteobacteria</taxon>
        <taxon>Hyphomicrobiales</taxon>
        <taxon>Nitrobacteraceae</taxon>
        <taxon>Bradyrhizobium</taxon>
    </lineage>
</organism>
<feature type="domain" description="Type IV conjugative transfer protein TrbJ/K C-terminal" evidence="3">
    <location>
        <begin position="1"/>
        <end position="61"/>
    </location>
</feature>
<feature type="transmembrane region" description="Helical" evidence="2">
    <location>
        <begin position="6"/>
        <end position="25"/>
    </location>
</feature>
<dbReference type="Proteomes" id="UP001430990">
    <property type="component" value="Plasmid pCC829_3"/>
</dbReference>
<keyword evidence="4" id="KW-0614">Plasmid</keyword>
<proteinExistence type="predicted"/>
<accession>A0ABY3R1Q7</accession>
<dbReference type="RefSeq" id="WP_231145998.1">
    <property type="nucleotide sequence ID" value="NZ_CP088103.1"/>
</dbReference>
<feature type="region of interest" description="Disordered" evidence="1">
    <location>
        <begin position="34"/>
        <end position="61"/>
    </location>
</feature>
<keyword evidence="2" id="KW-0472">Membrane</keyword>
<dbReference type="EMBL" id="CP088103">
    <property type="protein sequence ID" value="UFW92207.1"/>
    <property type="molecule type" value="Genomic_DNA"/>
</dbReference>
<dbReference type="InterPro" id="IPR024475">
    <property type="entry name" value="TrbJ/K_C"/>
</dbReference>
<protein>
    <submittedName>
        <fullName evidence="4">DUF2749 domain-containing protein</fullName>
    </submittedName>
</protein>
<evidence type="ECO:0000313" key="4">
    <source>
        <dbReference type="EMBL" id="UFW92207.1"/>
    </source>
</evidence>
<keyword evidence="2" id="KW-1133">Transmembrane helix</keyword>
<keyword evidence="2" id="KW-0812">Transmembrane</keyword>
<reference evidence="4" key="1">
    <citation type="submission" date="2021-11" db="EMBL/GenBank/DDBJ databases">
        <title>Australian commercial rhizobial inoculants.</title>
        <authorList>
            <person name="Kohlmeier M.G."/>
            <person name="O'Hara G.W."/>
            <person name="Colombi E."/>
            <person name="Ramsay J.P."/>
            <person name="Terpolilli J."/>
        </authorList>
    </citation>
    <scope>NUCLEOTIDE SEQUENCE</scope>
    <source>
        <strain evidence="4">CC829</strain>
        <plasmid evidence="4">pCC829_3</plasmid>
    </source>
</reference>
<geneLocation type="plasmid" evidence="4 5">
    <name>pCC829_3</name>
</geneLocation>
<evidence type="ECO:0000313" key="5">
    <source>
        <dbReference type="Proteomes" id="UP001430990"/>
    </source>
</evidence>
<keyword evidence="5" id="KW-1185">Reference proteome</keyword>
<dbReference type="Pfam" id="PF10907">
    <property type="entry name" value="DUF2749"/>
    <property type="match status" value="1"/>
</dbReference>
<sequence>MRPSTIILVLIAIGISAAGASLLLAPRMPIPAHGTGSGGDDFVKPPQDYKTSGGQQMKPRW</sequence>
<gene>
    <name evidence="4" type="ORF">BjapCC829_50265</name>
</gene>
<evidence type="ECO:0000259" key="3">
    <source>
        <dbReference type="Pfam" id="PF10907"/>
    </source>
</evidence>